<keyword evidence="2" id="KW-1185">Reference proteome</keyword>
<evidence type="ECO:0000313" key="1">
    <source>
        <dbReference type="EMBL" id="PMS38513.1"/>
    </source>
</evidence>
<organism evidence="1 2">
    <name type="scientific">Trinickia symbiotica</name>
    <dbReference type="NCBI Taxonomy" id="863227"/>
    <lineage>
        <taxon>Bacteria</taxon>
        <taxon>Pseudomonadati</taxon>
        <taxon>Pseudomonadota</taxon>
        <taxon>Betaproteobacteria</taxon>
        <taxon>Burkholderiales</taxon>
        <taxon>Burkholderiaceae</taxon>
        <taxon>Trinickia</taxon>
    </lineage>
</organism>
<dbReference type="AlphaFoldDB" id="A0A2N7X9T1"/>
<name>A0A2N7X9T1_9BURK</name>
<accession>A0A2N7X9T1</accession>
<dbReference type="RefSeq" id="WP_018439562.1">
    <property type="nucleotide sequence ID" value="NZ_KB890165.1"/>
</dbReference>
<proteinExistence type="predicted"/>
<dbReference type="OrthoDB" id="9121563at2"/>
<evidence type="ECO:0000313" key="2">
    <source>
        <dbReference type="Proteomes" id="UP000235777"/>
    </source>
</evidence>
<dbReference type="STRING" id="863227.GCA_000373005_01032"/>
<gene>
    <name evidence="1" type="ORF">C0Z20_01125</name>
</gene>
<dbReference type="EMBL" id="PNYC01000001">
    <property type="protein sequence ID" value="PMS38513.1"/>
    <property type="molecule type" value="Genomic_DNA"/>
</dbReference>
<reference evidence="1 2" key="1">
    <citation type="submission" date="2018-01" db="EMBL/GenBank/DDBJ databases">
        <title>Whole genome analyses suggest that Burkholderia sensu lato contains two further novel genera in the rhizoxinica-symbiotica group Mycetohabitans gen. nov., and Trinickia gen. nov.: implications for the evolution of diazotrophy and nodulation in the Burkholderiaceae.</title>
        <authorList>
            <person name="Estrada-de los Santos P."/>
            <person name="Palmer M."/>
            <person name="Chavez-Ramirez B."/>
            <person name="Beukes C."/>
            <person name="Steenkamp E.T."/>
            <person name="Hirsch A.M."/>
            <person name="Manyaka P."/>
            <person name="Maluk M."/>
            <person name="Lafos M."/>
            <person name="Crook M."/>
            <person name="Gross E."/>
            <person name="Simon M.F."/>
            <person name="Bueno dos Reis Junior F."/>
            <person name="Poole P.S."/>
            <person name="Venter S.N."/>
            <person name="James E.K."/>
        </authorList>
    </citation>
    <scope>NUCLEOTIDE SEQUENCE [LARGE SCALE GENOMIC DNA]</scope>
    <source>
        <strain evidence="1 2">JPY 581</strain>
    </source>
</reference>
<sequence>MVSVLRRYHADETLLPPFDAALGGYVSAAYRQPIEIRMPAYVGRLSNGIHEVILGGQDGTG</sequence>
<comment type="caution">
    <text evidence="1">The sequence shown here is derived from an EMBL/GenBank/DDBJ whole genome shotgun (WGS) entry which is preliminary data.</text>
</comment>
<dbReference type="Proteomes" id="UP000235777">
    <property type="component" value="Unassembled WGS sequence"/>
</dbReference>
<protein>
    <submittedName>
        <fullName evidence="1">Uncharacterized protein</fullName>
    </submittedName>
</protein>